<dbReference type="GeneID" id="47724045"/>
<evidence type="ECO:0000313" key="2">
    <source>
        <dbReference type="Proteomes" id="UP000231564"/>
    </source>
</evidence>
<dbReference type="RefSeq" id="WP_100211669.1">
    <property type="nucleotide sequence ID" value="NZ_CP138495.1"/>
</dbReference>
<dbReference type="KEGG" id="tmar:MARIT_2583"/>
<dbReference type="Gene3D" id="3.30.1150.10">
    <property type="match status" value="1"/>
</dbReference>
<dbReference type="OrthoDB" id="1191002at2"/>
<organism evidence="1 2">
    <name type="scientific">Tenacibaculum maritimum NCIMB 2154</name>
    <dbReference type="NCBI Taxonomy" id="1349785"/>
    <lineage>
        <taxon>Bacteria</taxon>
        <taxon>Pseudomonadati</taxon>
        <taxon>Bacteroidota</taxon>
        <taxon>Flavobacteriia</taxon>
        <taxon>Flavobacteriales</taxon>
        <taxon>Flavobacteriaceae</taxon>
        <taxon>Tenacibaculum</taxon>
    </lineage>
</organism>
<gene>
    <name evidence="1" type="ORF">MARIT_2583</name>
</gene>
<name>A0A2H1EC27_9FLAO</name>
<dbReference type="AlphaFoldDB" id="A0A2H1EC27"/>
<reference evidence="1 2" key="1">
    <citation type="submission" date="2016-11" db="EMBL/GenBank/DDBJ databases">
        <authorList>
            <person name="Jaros S."/>
            <person name="Januszkiewicz K."/>
            <person name="Wedrychowicz H."/>
        </authorList>
    </citation>
    <scope>NUCLEOTIDE SEQUENCE [LARGE SCALE GENOMIC DNA]</scope>
    <source>
        <strain evidence="1">NCIMB 2154T</strain>
    </source>
</reference>
<evidence type="ECO:0000313" key="1">
    <source>
        <dbReference type="EMBL" id="SFZ84133.1"/>
    </source>
</evidence>
<evidence type="ECO:0008006" key="3">
    <source>
        <dbReference type="Google" id="ProtNLM"/>
    </source>
</evidence>
<dbReference type="PROSITE" id="PS51257">
    <property type="entry name" value="PROKAR_LIPOPROTEIN"/>
    <property type="match status" value="1"/>
</dbReference>
<keyword evidence="2" id="KW-1185">Reference proteome</keyword>
<dbReference type="STRING" id="1349785.GCA_000509405_01402"/>
<sequence length="163" mass="18797">MKIHKEILFFLVIIFTSCSFFSSRKHQEKLKKEEIVNFTEVDVPPSFPSCKNVIEEDKDKCFREEIHKRIASKLTEKKIETAVSVRETIYVNILIDKEGGVHLQNIRIATSNSKAFSQLDSLLRKTVKELPKLFPAIKRGIPVATQYQLPIHLSTSEKNNKEP</sequence>
<dbReference type="EMBL" id="LT634361">
    <property type="protein sequence ID" value="SFZ84133.1"/>
    <property type="molecule type" value="Genomic_DNA"/>
</dbReference>
<protein>
    <recommendedName>
        <fullName evidence="3">TonB C-terminal domain-containing protein</fullName>
    </recommendedName>
</protein>
<proteinExistence type="predicted"/>
<accession>A0A2H1EC27</accession>
<dbReference type="Proteomes" id="UP000231564">
    <property type="component" value="Chromosome MARIT"/>
</dbReference>